<feature type="domain" description="F-box protein At5g52880-like ARM repeats region" evidence="1">
    <location>
        <begin position="3"/>
        <end position="101"/>
    </location>
</feature>
<dbReference type="PANTHER" id="PTHR47744:SF1">
    <property type="entry name" value="OS05G0526300 PROTEIN"/>
    <property type="match status" value="1"/>
</dbReference>
<dbReference type="PANTHER" id="PTHR47744">
    <property type="entry name" value="OS05G0526300 PROTEIN"/>
    <property type="match status" value="1"/>
</dbReference>
<organism evidence="2 3">
    <name type="scientific">Taxus chinensis</name>
    <name type="common">Chinese yew</name>
    <name type="synonym">Taxus wallichiana var. chinensis</name>
    <dbReference type="NCBI Taxonomy" id="29808"/>
    <lineage>
        <taxon>Eukaryota</taxon>
        <taxon>Viridiplantae</taxon>
        <taxon>Streptophyta</taxon>
        <taxon>Embryophyta</taxon>
        <taxon>Tracheophyta</taxon>
        <taxon>Spermatophyta</taxon>
        <taxon>Pinopsida</taxon>
        <taxon>Pinidae</taxon>
        <taxon>Conifers II</taxon>
        <taxon>Cupressales</taxon>
        <taxon>Taxaceae</taxon>
        <taxon>Taxus</taxon>
    </lineage>
</organism>
<comment type="caution">
    <text evidence="2">The sequence shown here is derived from an EMBL/GenBank/DDBJ whole genome shotgun (WGS) entry which is preliminary data.</text>
</comment>
<dbReference type="Proteomes" id="UP000824469">
    <property type="component" value="Unassembled WGS sequence"/>
</dbReference>
<reference evidence="2 3" key="1">
    <citation type="journal article" date="2021" name="Nat. Plants">
        <title>The Taxus genome provides insights into paclitaxel biosynthesis.</title>
        <authorList>
            <person name="Xiong X."/>
            <person name="Gou J."/>
            <person name="Liao Q."/>
            <person name="Li Y."/>
            <person name="Zhou Q."/>
            <person name="Bi G."/>
            <person name="Li C."/>
            <person name="Du R."/>
            <person name="Wang X."/>
            <person name="Sun T."/>
            <person name="Guo L."/>
            <person name="Liang H."/>
            <person name="Lu P."/>
            <person name="Wu Y."/>
            <person name="Zhang Z."/>
            <person name="Ro D.K."/>
            <person name="Shang Y."/>
            <person name="Huang S."/>
            <person name="Yan J."/>
        </authorList>
    </citation>
    <scope>NUCLEOTIDE SEQUENCE [LARGE SCALE GENOMIC DNA]</scope>
    <source>
        <strain evidence="2">Ta-2019</strain>
    </source>
</reference>
<dbReference type="SUPFAM" id="SSF81383">
    <property type="entry name" value="F-box domain"/>
    <property type="match status" value="1"/>
</dbReference>
<dbReference type="EMBL" id="JAHRHJ020000007">
    <property type="protein sequence ID" value="KAH9309595.1"/>
    <property type="molecule type" value="Genomic_DNA"/>
</dbReference>
<dbReference type="InterPro" id="IPR057039">
    <property type="entry name" value="At5g52880_ARM"/>
</dbReference>
<sequence length="168" mass="19079">MLHRYEELELRVALARRWDYVEACKELAVILRGAYSKLSKNLQALIFQDTLAAFRLLPEAETSQRILAANLLLQAAEASLPKQKKALAITEFKHAAVALRRRSKFRSQETEPLQLTSDVLIYIFDLLDVRSLVSAGLVCSDAICLRNAWNVDMCPSDQALNSYHRITF</sequence>
<dbReference type="InterPro" id="IPR036047">
    <property type="entry name" value="F-box-like_dom_sf"/>
</dbReference>
<dbReference type="AlphaFoldDB" id="A0AA38FT50"/>
<gene>
    <name evidence="2" type="ORF">KI387_037506</name>
</gene>
<protein>
    <recommendedName>
        <fullName evidence="1">F-box protein At5g52880-like ARM repeats region domain-containing protein</fullName>
    </recommendedName>
</protein>
<evidence type="ECO:0000313" key="2">
    <source>
        <dbReference type="EMBL" id="KAH9309595.1"/>
    </source>
</evidence>
<dbReference type="OMA" id="ANDSHLW"/>
<keyword evidence="3" id="KW-1185">Reference proteome</keyword>
<name>A0AA38FT50_TAXCH</name>
<proteinExistence type="predicted"/>
<evidence type="ECO:0000313" key="3">
    <source>
        <dbReference type="Proteomes" id="UP000824469"/>
    </source>
</evidence>
<dbReference type="CDD" id="cd09917">
    <property type="entry name" value="F-box_SF"/>
    <property type="match status" value="1"/>
</dbReference>
<accession>A0AA38FT50</accession>
<dbReference type="Pfam" id="PF24104">
    <property type="entry name" value="At5g52880_ARM"/>
    <property type="match status" value="1"/>
</dbReference>
<evidence type="ECO:0000259" key="1">
    <source>
        <dbReference type="Pfam" id="PF24104"/>
    </source>
</evidence>